<reference evidence="2 3" key="1">
    <citation type="journal article" date="2021" name="BMC Biol.">
        <title>Horizontally acquired antibacterial genes associated with adaptive radiation of ladybird beetles.</title>
        <authorList>
            <person name="Li H.S."/>
            <person name="Tang X.F."/>
            <person name="Huang Y.H."/>
            <person name="Xu Z.Y."/>
            <person name="Chen M.L."/>
            <person name="Du X.Y."/>
            <person name="Qiu B.Y."/>
            <person name="Chen P.T."/>
            <person name="Zhang W."/>
            <person name="Slipinski A."/>
            <person name="Escalona H.E."/>
            <person name="Waterhouse R.M."/>
            <person name="Zwick A."/>
            <person name="Pang H."/>
        </authorList>
    </citation>
    <scope>NUCLEOTIDE SEQUENCE [LARGE SCALE GENOMIC DNA]</scope>
    <source>
        <strain evidence="2">SYSU2018</strain>
    </source>
</reference>
<protein>
    <submittedName>
        <fullName evidence="2">Uncharacterized protein</fullName>
    </submittedName>
</protein>
<gene>
    <name evidence="2" type="ORF">HHI36_008892</name>
</gene>
<sequence>MMSCGALLDQHSIPLTVHQAQLDSYKSRLNQLENQHASPTAEGSSFSTNLDSLRDSVSPDHSSGSTDTAEILERMRRANNIMVKSESGTNPLN</sequence>
<evidence type="ECO:0000313" key="2">
    <source>
        <dbReference type="EMBL" id="KAL3269834.1"/>
    </source>
</evidence>
<organism evidence="2 3">
    <name type="scientific">Cryptolaemus montrouzieri</name>
    <dbReference type="NCBI Taxonomy" id="559131"/>
    <lineage>
        <taxon>Eukaryota</taxon>
        <taxon>Metazoa</taxon>
        <taxon>Ecdysozoa</taxon>
        <taxon>Arthropoda</taxon>
        <taxon>Hexapoda</taxon>
        <taxon>Insecta</taxon>
        <taxon>Pterygota</taxon>
        <taxon>Neoptera</taxon>
        <taxon>Endopterygota</taxon>
        <taxon>Coleoptera</taxon>
        <taxon>Polyphaga</taxon>
        <taxon>Cucujiformia</taxon>
        <taxon>Coccinelloidea</taxon>
        <taxon>Coccinellidae</taxon>
        <taxon>Scymninae</taxon>
        <taxon>Scymnini</taxon>
        <taxon>Cryptolaemus</taxon>
    </lineage>
</organism>
<dbReference type="EMBL" id="JABFTP020000021">
    <property type="protein sequence ID" value="KAL3269834.1"/>
    <property type="molecule type" value="Genomic_DNA"/>
</dbReference>
<dbReference type="Proteomes" id="UP001516400">
    <property type="component" value="Unassembled WGS sequence"/>
</dbReference>
<feature type="compositionally biased region" description="Polar residues" evidence="1">
    <location>
        <begin position="30"/>
        <end position="51"/>
    </location>
</feature>
<keyword evidence="3" id="KW-1185">Reference proteome</keyword>
<evidence type="ECO:0000313" key="3">
    <source>
        <dbReference type="Proteomes" id="UP001516400"/>
    </source>
</evidence>
<dbReference type="AlphaFoldDB" id="A0ABD2MTV1"/>
<feature type="compositionally biased region" description="Polar residues" evidence="1">
    <location>
        <begin position="59"/>
        <end position="68"/>
    </location>
</feature>
<feature type="region of interest" description="Disordered" evidence="1">
    <location>
        <begin position="30"/>
        <end position="70"/>
    </location>
</feature>
<proteinExistence type="predicted"/>
<comment type="caution">
    <text evidence="2">The sequence shown here is derived from an EMBL/GenBank/DDBJ whole genome shotgun (WGS) entry which is preliminary data.</text>
</comment>
<name>A0ABD2MTV1_9CUCU</name>
<evidence type="ECO:0000256" key="1">
    <source>
        <dbReference type="SAM" id="MobiDB-lite"/>
    </source>
</evidence>
<accession>A0ABD2MTV1</accession>